<evidence type="ECO:0000256" key="1">
    <source>
        <dbReference type="ARBA" id="ARBA00004123"/>
    </source>
</evidence>
<protein>
    <recommendedName>
        <fullName evidence="9">Coiled-coil domain-containing protein 16</fullName>
    </recommendedName>
</protein>
<keyword evidence="3" id="KW-0863">Zinc-finger</keyword>
<keyword evidence="2" id="KW-0479">Metal-binding</keyword>
<evidence type="ECO:0000256" key="6">
    <source>
        <dbReference type="SAM" id="MobiDB-lite"/>
    </source>
</evidence>
<proteinExistence type="predicted"/>
<feature type="compositionally biased region" description="Polar residues" evidence="6">
    <location>
        <begin position="60"/>
        <end position="70"/>
    </location>
</feature>
<dbReference type="GO" id="GO:0033260">
    <property type="term" value="P:nuclear DNA replication"/>
    <property type="evidence" value="ECO:0007669"/>
    <property type="project" value="TreeGrafter"/>
</dbReference>
<evidence type="ECO:0000256" key="5">
    <source>
        <dbReference type="ARBA" id="ARBA00023242"/>
    </source>
</evidence>
<feature type="compositionally biased region" description="Polar residues" evidence="6">
    <location>
        <begin position="154"/>
        <end position="178"/>
    </location>
</feature>
<feature type="region of interest" description="Disordered" evidence="6">
    <location>
        <begin position="289"/>
        <end position="418"/>
    </location>
</feature>
<keyword evidence="4" id="KW-0862">Zinc</keyword>
<feature type="compositionally biased region" description="Basic and acidic residues" evidence="6">
    <location>
        <begin position="28"/>
        <end position="40"/>
    </location>
</feature>
<evidence type="ECO:0000313" key="7">
    <source>
        <dbReference type="EMBL" id="GAO14649.1"/>
    </source>
</evidence>
<dbReference type="PANTHER" id="PTHR13278">
    <property type="entry name" value="ZINC FINGER PROTEIN 830"/>
    <property type="match status" value="1"/>
</dbReference>
<dbReference type="InterPro" id="IPR040050">
    <property type="entry name" value="ZNF830-like"/>
</dbReference>
<name>A0A1B5KUJ4_USTVR</name>
<feature type="compositionally biased region" description="Low complexity" evidence="6">
    <location>
        <begin position="215"/>
        <end position="258"/>
    </location>
</feature>
<organism evidence="7 8">
    <name type="scientific">Ustilaginoidea virens</name>
    <name type="common">Rice false smut fungus</name>
    <name type="synonym">Villosiclava virens</name>
    <dbReference type="NCBI Taxonomy" id="1159556"/>
    <lineage>
        <taxon>Eukaryota</taxon>
        <taxon>Fungi</taxon>
        <taxon>Dikarya</taxon>
        <taxon>Ascomycota</taxon>
        <taxon>Pezizomycotina</taxon>
        <taxon>Sordariomycetes</taxon>
        <taxon>Hypocreomycetidae</taxon>
        <taxon>Hypocreales</taxon>
        <taxon>Clavicipitaceae</taxon>
        <taxon>Ustilaginoidea</taxon>
    </lineage>
</organism>
<accession>A0A1B5KUJ4</accession>
<dbReference type="EMBL" id="BBTG02000003">
    <property type="protein sequence ID" value="GAO14649.1"/>
    <property type="molecule type" value="Genomic_DNA"/>
</dbReference>
<evidence type="ECO:0008006" key="9">
    <source>
        <dbReference type="Google" id="ProtNLM"/>
    </source>
</evidence>
<dbReference type="GO" id="GO:0008270">
    <property type="term" value="F:zinc ion binding"/>
    <property type="evidence" value="ECO:0007669"/>
    <property type="project" value="UniProtKB-KW"/>
</dbReference>
<dbReference type="Proteomes" id="UP000054053">
    <property type="component" value="Unassembled WGS sequence"/>
</dbReference>
<evidence type="ECO:0000313" key="8">
    <source>
        <dbReference type="Proteomes" id="UP000054053"/>
    </source>
</evidence>
<feature type="compositionally biased region" description="Basic and acidic residues" evidence="6">
    <location>
        <begin position="112"/>
        <end position="123"/>
    </location>
</feature>
<feature type="region of interest" description="Disordered" evidence="6">
    <location>
        <begin position="60"/>
        <end position="260"/>
    </location>
</feature>
<reference evidence="8" key="1">
    <citation type="journal article" date="2016" name="Genome Announc.">
        <title>Genome sequence of Ustilaginoidea virens IPU010, a rice pathogenic fungus causing false smut.</title>
        <authorList>
            <person name="Kumagai T."/>
            <person name="Ishii T."/>
            <person name="Terai G."/>
            <person name="Umemura M."/>
            <person name="Machida M."/>
            <person name="Asai K."/>
        </authorList>
    </citation>
    <scope>NUCLEOTIDE SEQUENCE [LARGE SCALE GENOMIC DNA]</scope>
    <source>
        <strain evidence="8">IPU010</strain>
    </source>
</reference>
<comment type="subcellular location">
    <subcellularLocation>
        <location evidence="1">Nucleus</location>
    </subcellularLocation>
</comment>
<evidence type="ECO:0000256" key="2">
    <source>
        <dbReference type="ARBA" id="ARBA00022723"/>
    </source>
</evidence>
<gene>
    <name evidence="7" type="ORF">UVI_02009030</name>
</gene>
<feature type="compositionally biased region" description="Acidic residues" evidence="6">
    <location>
        <begin position="393"/>
        <end position="410"/>
    </location>
</feature>
<evidence type="ECO:0000256" key="4">
    <source>
        <dbReference type="ARBA" id="ARBA00022833"/>
    </source>
</evidence>
<dbReference type="GO" id="GO:0005681">
    <property type="term" value="C:spliceosomal complex"/>
    <property type="evidence" value="ECO:0007669"/>
    <property type="project" value="InterPro"/>
</dbReference>
<keyword evidence="5" id="KW-0539">Nucleus</keyword>
<evidence type="ECO:0000256" key="3">
    <source>
        <dbReference type="ARBA" id="ARBA00022771"/>
    </source>
</evidence>
<dbReference type="GO" id="GO:0044773">
    <property type="term" value="P:mitotic DNA damage checkpoint signaling"/>
    <property type="evidence" value="ECO:0007669"/>
    <property type="project" value="TreeGrafter"/>
</dbReference>
<dbReference type="GO" id="GO:0033314">
    <property type="term" value="P:mitotic DNA replication checkpoint signaling"/>
    <property type="evidence" value="ECO:0007669"/>
    <property type="project" value="TreeGrafter"/>
</dbReference>
<feature type="compositionally biased region" description="Basic and acidic residues" evidence="6">
    <location>
        <begin position="290"/>
        <end position="314"/>
    </location>
</feature>
<comment type="caution">
    <text evidence="7">The sequence shown here is derived from an EMBL/GenBank/DDBJ whole genome shotgun (WGS) entry which is preliminary data.</text>
</comment>
<dbReference type="GO" id="GO:0003676">
    <property type="term" value="F:nucleic acid binding"/>
    <property type="evidence" value="ECO:0007669"/>
    <property type="project" value="InterPro"/>
</dbReference>
<dbReference type="AlphaFoldDB" id="A0A1B5KUJ4"/>
<feature type="compositionally biased region" description="Basic and acidic residues" evidence="6">
    <location>
        <begin position="323"/>
        <end position="350"/>
    </location>
</feature>
<feature type="region of interest" description="Disordered" evidence="6">
    <location>
        <begin position="1"/>
        <end position="40"/>
    </location>
</feature>
<sequence>MAGHDLGGVSAPGRRGSDGTVGEGATGRLERERRDGWRGNREELTYLKTESLWDTHLLSQGHRQSLQQRRATGALEAATPPGQGTEGGLASGLCKRKRDSVAGQQEEEDAEARDATRPKRGRTEAAAPGAESPFARDAPRSDTATPTLDRLPSVGSNDSKESTQTPPGLARRTSSATPSHGVELQIPSRPATPAHRDSVASAPGGYFAVQPPPAGGSATPASRQPTPSSSGAAPAAAARPPLADGKPAPPAGAAAAGAVDESEWAAFEADIAAATAPLDEGAVISAPAMTKEDVAAKEAKEAEEASRGERKAQADVDIEDEREEAKRALEDEFDEMRSLQERVHRLKESRATMLKRRSQSQGQETGPARAPGCNGPRNGVSEAAIAGGKRSDDDDDDNGDDGDEDEEDDWASFRFRRG</sequence>
<dbReference type="PANTHER" id="PTHR13278:SF0">
    <property type="entry name" value="ZINC FINGER PROTEIN 830"/>
    <property type="match status" value="1"/>
</dbReference>